<organism evidence="2 3">
    <name type="scientific">Pseudoxanthomonas winnipegensis</name>
    <dbReference type="NCBI Taxonomy" id="2480810"/>
    <lineage>
        <taxon>Bacteria</taxon>
        <taxon>Pseudomonadati</taxon>
        <taxon>Pseudomonadota</taxon>
        <taxon>Gammaproteobacteria</taxon>
        <taxon>Lysobacterales</taxon>
        <taxon>Lysobacteraceae</taxon>
        <taxon>Pseudoxanthomonas</taxon>
    </lineage>
</organism>
<evidence type="ECO:0000313" key="2">
    <source>
        <dbReference type="EMBL" id="TAA20514.1"/>
    </source>
</evidence>
<accession>A0ABY1WF52</accession>
<proteinExistence type="predicted"/>
<dbReference type="Proteomes" id="UP000293089">
    <property type="component" value="Unassembled WGS sequence"/>
</dbReference>
<feature type="domain" description="Regulator of ribonuclease activity B" evidence="1">
    <location>
        <begin position="14"/>
        <end position="108"/>
    </location>
</feature>
<dbReference type="RefSeq" id="WP_130531394.1">
    <property type="nucleotide sequence ID" value="NZ_SHME01000002.1"/>
</dbReference>
<dbReference type="EMBL" id="SHME01000002">
    <property type="protein sequence ID" value="TAA20514.1"/>
    <property type="molecule type" value="Genomic_DNA"/>
</dbReference>
<sequence>MAILNLLMEAAVSDADLLRKLDAQGDRFSVPRDVEFLLKAPSADKATVVADFINDYQYGVATAQGLRDSPSVLVVVNMPIEQHAIQCVSGFMACVCELFGLDYDGWGCVVQATHP</sequence>
<dbReference type="Pfam" id="PF06877">
    <property type="entry name" value="RraB"/>
    <property type="match status" value="1"/>
</dbReference>
<dbReference type="InterPro" id="IPR036701">
    <property type="entry name" value="RraB-like_sf"/>
</dbReference>
<gene>
    <name evidence="2" type="ORF">EA658_06020</name>
</gene>
<reference evidence="2 3" key="1">
    <citation type="submission" date="2019-02" db="EMBL/GenBank/DDBJ databases">
        <title>WGS of Pseudoxanthomonas species novum from clinical isolates.</title>
        <authorList>
            <person name="Bernier A.-M."/>
            <person name="Bernard K."/>
            <person name="Vachon A."/>
        </authorList>
    </citation>
    <scope>NUCLEOTIDE SEQUENCE [LARGE SCALE GENOMIC DNA]</scope>
    <source>
        <strain evidence="3">NML 170316</strain>
    </source>
</reference>
<name>A0ABY1WF52_9GAMM</name>
<dbReference type="Gene3D" id="3.30.70.970">
    <property type="entry name" value="RraB-like"/>
    <property type="match status" value="1"/>
</dbReference>
<keyword evidence="3" id="KW-1185">Reference proteome</keyword>
<evidence type="ECO:0000313" key="3">
    <source>
        <dbReference type="Proteomes" id="UP000293089"/>
    </source>
</evidence>
<dbReference type="InterPro" id="IPR009671">
    <property type="entry name" value="RraB_dom"/>
</dbReference>
<dbReference type="SUPFAM" id="SSF89946">
    <property type="entry name" value="Hypothetical protein VC0424"/>
    <property type="match status" value="1"/>
</dbReference>
<protein>
    <submittedName>
        <fullName evidence="2">Ribonuclease E inhibitor RraB</fullName>
    </submittedName>
</protein>
<evidence type="ECO:0000259" key="1">
    <source>
        <dbReference type="Pfam" id="PF06877"/>
    </source>
</evidence>
<comment type="caution">
    <text evidence="2">The sequence shown here is derived from an EMBL/GenBank/DDBJ whole genome shotgun (WGS) entry which is preliminary data.</text>
</comment>